<feature type="region of interest" description="Disordered" evidence="1">
    <location>
        <begin position="172"/>
        <end position="215"/>
    </location>
</feature>
<dbReference type="SUPFAM" id="SSF50199">
    <property type="entry name" value="Staphylococcal nuclease"/>
    <property type="match status" value="1"/>
</dbReference>
<dbReference type="AlphaFoldDB" id="A0A840J083"/>
<protein>
    <submittedName>
        <fullName evidence="4">Endonuclease YncB(Thermonuclease family)</fullName>
    </submittedName>
</protein>
<proteinExistence type="predicted"/>
<keyword evidence="4" id="KW-0378">Hydrolase</keyword>
<evidence type="ECO:0000256" key="1">
    <source>
        <dbReference type="SAM" id="MobiDB-lite"/>
    </source>
</evidence>
<sequence>MPKWLMSTLGVFAILFVLGAVFGKTPEPAPQPVAAPAASAEVIPPSTSVPPPITYRVSQVTDGATVELAGSDGSHRTVHVLGIAVATGSNCYAAETATWATTKLIGSTVHITTDTATGVAFSLDDGTDYATAALENGYAQLASDAASATLRDAETVARQAVSGLWAAPCKGLITAPTPQPPAQQAKPAPTKKTTTHAAPPPRTTEEEPAPAPAPESIYYKNCAAARAAGAAPLHAGEPGYSRKLDRDGDGVACE</sequence>
<evidence type="ECO:0000259" key="2">
    <source>
        <dbReference type="SMART" id="SM00318"/>
    </source>
</evidence>
<feature type="domain" description="TNase-like" evidence="2">
    <location>
        <begin position="51"/>
        <end position="167"/>
    </location>
</feature>
<dbReference type="EMBL" id="JACHMG010000001">
    <property type="protein sequence ID" value="MBB4687055.1"/>
    <property type="molecule type" value="Genomic_DNA"/>
</dbReference>
<feature type="region of interest" description="Disordered" evidence="1">
    <location>
        <begin position="230"/>
        <end position="254"/>
    </location>
</feature>
<dbReference type="Gene3D" id="2.40.50.90">
    <property type="match status" value="1"/>
</dbReference>
<gene>
    <name evidence="4" type="ORF">BJY18_004540</name>
</gene>
<name>A0A840J083_9PSEU</name>
<evidence type="ECO:0000259" key="3">
    <source>
        <dbReference type="SMART" id="SM00894"/>
    </source>
</evidence>
<feature type="compositionally biased region" description="Basic and acidic residues" evidence="1">
    <location>
        <begin position="240"/>
        <end position="254"/>
    </location>
</feature>
<comment type="caution">
    <text evidence="4">The sequence shown here is derived from an EMBL/GenBank/DDBJ whole genome shotgun (WGS) entry which is preliminary data.</text>
</comment>
<dbReference type="Proteomes" id="UP000581769">
    <property type="component" value="Unassembled WGS sequence"/>
</dbReference>
<keyword evidence="4" id="KW-0255">Endonuclease</keyword>
<dbReference type="GO" id="GO:0004519">
    <property type="term" value="F:endonuclease activity"/>
    <property type="evidence" value="ECO:0007669"/>
    <property type="project" value="UniProtKB-KW"/>
</dbReference>
<evidence type="ECO:0000313" key="4">
    <source>
        <dbReference type="EMBL" id="MBB4687055.1"/>
    </source>
</evidence>
<dbReference type="SMART" id="SM00894">
    <property type="entry name" value="Excalibur"/>
    <property type="match status" value="1"/>
</dbReference>
<feature type="domain" description="Excalibur calcium-binding" evidence="3">
    <location>
        <begin position="218"/>
        <end position="254"/>
    </location>
</feature>
<evidence type="ECO:0000313" key="5">
    <source>
        <dbReference type="Proteomes" id="UP000581769"/>
    </source>
</evidence>
<dbReference type="Pfam" id="PF05901">
    <property type="entry name" value="Excalibur"/>
    <property type="match status" value="1"/>
</dbReference>
<reference evidence="4 5" key="1">
    <citation type="submission" date="2020-08" db="EMBL/GenBank/DDBJ databases">
        <title>Sequencing the genomes of 1000 actinobacteria strains.</title>
        <authorList>
            <person name="Klenk H.-P."/>
        </authorList>
    </citation>
    <scope>NUCLEOTIDE SEQUENCE [LARGE SCALE GENOMIC DNA]</scope>
    <source>
        <strain evidence="4 5">DSM 45859</strain>
    </source>
</reference>
<accession>A0A840J083</accession>
<dbReference type="InterPro" id="IPR008613">
    <property type="entry name" value="Excalibur_Ca-bd_domain"/>
</dbReference>
<organism evidence="4 5">
    <name type="scientific">Amycolatopsis jiangsuensis</name>
    <dbReference type="NCBI Taxonomy" id="1181879"/>
    <lineage>
        <taxon>Bacteria</taxon>
        <taxon>Bacillati</taxon>
        <taxon>Actinomycetota</taxon>
        <taxon>Actinomycetes</taxon>
        <taxon>Pseudonocardiales</taxon>
        <taxon>Pseudonocardiaceae</taxon>
        <taxon>Amycolatopsis</taxon>
    </lineage>
</organism>
<keyword evidence="4" id="KW-0540">Nuclease</keyword>
<dbReference type="RefSeq" id="WP_246458942.1">
    <property type="nucleotide sequence ID" value="NZ_JACHMG010000001.1"/>
</dbReference>
<dbReference type="SMART" id="SM00318">
    <property type="entry name" value="SNc"/>
    <property type="match status" value="1"/>
</dbReference>
<keyword evidence="5" id="KW-1185">Reference proteome</keyword>
<dbReference type="InterPro" id="IPR016071">
    <property type="entry name" value="Staphylococal_nuclease_OB-fold"/>
</dbReference>
<dbReference type="InterPro" id="IPR035437">
    <property type="entry name" value="SNase_OB-fold_sf"/>
</dbReference>
<feature type="compositionally biased region" description="Low complexity" evidence="1">
    <location>
        <begin position="182"/>
        <end position="197"/>
    </location>
</feature>